<evidence type="ECO:0000313" key="3">
    <source>
        <dbReference type="EMBL" id="RXN92912.1"/>
    </source>
</evidence>
<protein>
    <submittedName>
        <fullName evidence="3">Heme biosynthesis operon protein HemX</fullName>
    </submittedName>
</protein>
<proteinExistence type="predicted"/>
<dbReference type="PANTHER" id="PTHR38043:SF1">
    <property type="entry name" value="PROTEIN HEMX"/>
    <property type="match status" value="1"/>
</dbReference>
<evidence type="ECO:0000256" key="1">
    <source>
        <dbReference type="SAM" id="MobiDB-lite"/>
    </source>
</evidence>
<keyword evidence="2" id="KW-1133">Transmembrane helix</keyword>
<evidence type="ECO:0000256" key="2">
    <source>
        <dbReference type="SAM" id="Phobius"/>
    </source>
</evidence>
<keyword evidence="2" id="KW-0472">Membrane</keyword>
<gene>
    <name evidence="3" type="ORF">C7R54_04020</name>
</gene>
<reference evidence="3 4" key="1">
    <citation type="journal article" date="2017" name="Int. J. Syst. Evol. Microbiol.">
        <title>Achromobacter aloeverae sp. nov., isolated from the root of Aloe vera (L.) Burm.f.</title>
        <authorList>
            <person name="Kuncharoen N."/>
            <person name="Muramatsu Y."/>
            <person name="Shibata C."/>
            <person name="Kamakura Y."/>
            <person name="Nakagawa Y."/>
            <person name="Tanasupawat S."/>
        </authorList>
    </citation>
    <scope>NUCLEOTIDE SEQUENCE [LARGE SCALE GENOMIC DNA]</scope>
    <source>
        <strain evidence="3 4">AVA-1</strain>
    </source>
</reference>
<feature type="transmembrane region" description="Helical" evidence="2">
    <location>
        <begin position="44"/>
        <end position="64"/>
    </location>
</feature>
<feature type="region of interest" description="Disordered" evidence="1">
    <location>
        <begin position="1"/>
        <end position="38"/>
    </location>
</feature>
<dbReference type="EMBL" id="PYAL01000001">
    <property type="protein sequence ID" value="RXN92912.1"/>
    <property type="molecule type" value="Genomic_DNA"/>
</dbReference>
<keyword evidence="4" id="KW-1185">Reference proteome</keyword>
<keyword evidence="2" id="KW-0812">Transmembrane</keyword>
<organism evidence="3 4">
    <name type="scientific">Achromobacter aloeverae</name>
    <dbReference type="NCBI Taxonomy" id="1750518"/>
    <lineage>
        <taxon>Bacteria</taxon>
        <taxon>Pseudomonadati</taxon>
        <taxon>Pseudomonadota</taxon>
        <taxon>Betaproteobacteria</taxon>
        <taxon>Burkholderiales</taxon>
        <taxon>Alcaligenaceae</taxon>
        <taxon>Achromobacter</taxon>
    </lineage>
</organism>
<dbReference type="Proteomes" id="UP000290849">
    <property type="component" value="Unassembled WGS sequence"/>
</dbReference>
<comment type="caution">
    <text evidence="3">The sequence shown here is derived from an EMBL/GenBank/DDBJ whole genome shotgun (WGS) entry which is preliminary data.</text>
</comment>
<dbReference type="PANTHER" id="PTHR38043">
    <property type="entry name" value="PROTEIN HEMX"/>
    <property type="match status" value="1"/>
</dbReference>
<dbReference type="InterPro" id="IPR007470">
    <property type="entry name" value="HemX"/>
</dbReference>
<dbReference type="AlphaFoldDB" id="A0A4Q1HPC9"/>
<dbReference type="RefSeq" id="WP_129148868.1">
    <property type="nucleotide sequence ID" value="NZ_JBHSDO010000006.1"/>
</dbReference>
<feature type="compositionally biased region" description="Low complexity" evidence="1">
    <location>
        <begin position="14"/>
        <end position="28"/>
    </location>
</feature>
<dbReference type="Pfam" id="PF04375">
    <property type="entry name" value="HemX"/>
    <property type="match status" value="1"/>
</dbReference>
<evidence type="ECO:0000313" key="4">
    <source>
        <dbReference type="Proteomes" id="UP000290849"/>
    </source>
</evidence>
<name>A0A4Q1HPC9_9BURK</name>
<sequence>MTDNTPANEPVVPPAATGATPPSAGKPAAAPPPRPARKSGVSPAISALVVVIVLAIVLAAALFMQRREFLAAGREVATRFDNLNAALAQTRADARQALALAQAQAGKAAALESALRETQSQYVTLEQAWQAFNDSASDDVLANDVERMLTIASQQLRLAGNVSNAIVALETAQSRLARADRPRFASLQQAINGDLDRLRAVPTVDVPAQSSRIERLVALVGKAPLLAPDAAAPGITAPGAAVGAAPAVAPAAPASAAETLPADAAWWERWRAEIASWPARGGAVLVHELGDLIRVQRVDEPSALLLSPEQALQLRSTLRQRLLSVQLSLLMRQPAIWKSELESVNRTLDTYFDRRSADTLAALNLTRELLQTEISVPVPDVSDSLSAVAALRAAGTNTRGRD</sequence>
<accession>A0A4Q1HPC9</accession>
<dbReference type="OrthoDB" id="9787650at2"/>